<accession>W0VBZ9</accession>
<sequence length="44" mass="4790">MALVNAASAEKIVPITLDAMPFPMSSSKRSMNYQATYLVCNPKV</sequence>
<keyword evidence="2" id="KW-1185">Reference proteome</keyword>
<organism evidence="1 2">
    <name type="scientific">Janthinobacterium agaricidamnosum NBRC 102515 = DSM 9628</name>
    <dbReference type="NCBI Taxonomy" id="1349767"/>
    <lineage>
        <taxon>Bacteria</taxon>
        <taxon>Pseudomonadati</taxon>
        <taxon>Pseudomonadota</taxon>
        <taxon>Betaproteobacteria</taxon>
        <taxon>Burkholderiales</taxon>
        <taxon>Oxalobacteraceae</taxon>
        <taxon>Janthinobacterium</taxon>
    </lineage>
</organism>
<protein>
    <submittedName>
        <fullName evidence="1">Uncharacterized protein</fullName>
    </submittedName>
</protein>
<proteinExistence type="predicted"/>
<evidence type="ECO:0000313" key="1">
    <source>
        <dbReference type="EMBL" id="CDG84878.1"/>
    </source>
</evidence>
<dbReference type="EMBL" id="HG322949">
    <property type="protein sequence ID" value="CDG84878.1"/>
    <property type="molecule type" value="Genomic_DNA"/>
</dbReference>
<dbReference type="AlphaFoldDB" id="W0VBZ9"/>
<name>W0VBZ9_9BURK</name>
<dbReference type="HOGENOM" id="CLU_3217323_0_0_4"/>
<dbReference type="KEGG" id="jag:GJA_4270"/>
<gene>
    <name evidence="1" type="ORF">GJA_4270</name>
</gene>
<dbReference type="STRING" id="1349767.GJA_4270"/>
<dbReference type="Proteomes" id="UP000027604">
    <property type="component" value="Chromosome I"/>
</dbReference>
<evidence type="ECO:0000313" key="2">
    <source>
        <dbReference type="Proteomes" id="UP000027604"/>
    </source>
</evidence>
<reference evidence="1 2" key="1">
    <citation type="journal article" date="2015" name="Genome Announc.">
        <title>Genome Sequence of Mushroom Soft-Rot Pathogen Janthinobacterium agaricidamnosum.</title>
        <authorList>
            <person name="Graupner K."/>
            <person name="Lackner G."/>
            <person name="Hertweck C."/>
        </authorList>
    </citation>
    <scope>NUCLEOTIDE SEQUENCE [LARGE SCALE GENOMIC DNA]</scope>
    <source>
        <strain evidence="2">NBRC 102515 / DSM 9628</strain>
    </source>
</reference>
<dbReference type="PATRIC" id="fig|1349767.4.peg.836"/>